<organism evidence="6 7">
    <name type="scientific">Haematobacter missouriensis</name>
    <dbReference type="NCBI Taxonomy" id="366616"/>
    <lineage>
        <taxon>Bacteria</taxon>
        <taxon>Pseudomonadati</taxon>
        <taxon>Pseudomonadota</taxon>
        <taxon>Alphaproteobacteria</taxon>
        <taxon>Rhodobacterales</taxon>
        <taxon>Paracoccaceae</taxon>
        <taxon>Haematobacter</taxon>
    </lineage>
</organism>
<dbReference type="OrthoDB" id="9807246at2"/>
<dbReference type="RefSeq" id="WP_051930010.1">
    <property type="nucleotide sequence ID" value="NZ_CALUEG010000009.1"/>
</dbReference>
<dbReference type="InterPro" id="IPR006913">
    <property type="entry name" value="CENP-V/GFA"/>
</dbReference>
<dbReference type="Proteomes" id="UP000214673">
    <property type="component" value="Unassembled WGS sequence"/>
</dbReference>
<dbReference type="AlphaFoldDB" id="A0A212AW28"/>
<evidence type="ECO:0000313" key="7">
    <source>
        <dbReference type="Proteomes" id="UP000196640"/>
    </source>
</evidence>
<evidence type="ECO:0000256" key="3">
    <source>
        <dbReference type="ARBA" id="ARBA00022833"/>
    </source>
</evidence>
<dbReference type="SUPFAM" id="SSF51316">
    <property type="entry name" value="Mss4-like"/>
    <property type="match status" value="1"/>
</dbReference>
<gene>
    <name evidence="6" type="ORF">CDV52_04700</name>
    <name evidence="5" type="ORF">CDV53_04990</name>
</gene>
<keyword evidence="8" id="KW-1185">Reference proteome</keyword>
<feature type="domain" description="CENP-V/GFA" evidence="4">
    <location>
        <begin position="1"/>
        <end position="78"/>
    </location>
</feature>
<dbReference type="PROSITE" id="PS51891">
    <property type="entry name" value="CENP_V_GFA"/>
    <property type="match status" value="1"/>
</dbReference>
<evidence type="ECO:0000259" key="4">
    <source>
        <dbReference type="PROSITE" id="PS51891"/>
    </source>
</evidence>
<comment type="similarity">
    <text evidence="1">Belongs to the Gfa family.</text>
</comment>
<dbReference type="GO" id="GO:0016846">
    <property type="term" value="F:carbon-sulfur lyase activity"/>
    <property type="evidence" value="ECO:0007669"/>
    <property type="project" value="InterPro"/>
</dbReference>
<name>A0A212AW28_9RHOB</name>
<evidence type="ECO:0000256" key="2">
    <source>
        <dbReference type="ARBA" id="ARBA00022723"/>
    </source>
</evidence>
<accession>A0A212AW28</accession>
<dbReference type="InterPro" id="IPR011057">
    <property type="entry name" value="Mss4-like_sf"/>
</dbReference>
<proteinExistence type="inferred from homology"/>
<evidence type="ECO:0000256" key="1">
    <source>
        <dbReference type="ARBA" id="ARBA00005495"/>
    </source>
</evidence>
<evidence type="ECO:0000313" key="5">
    <source>
        <dbReference type="EMBL" id="OWJ77655.1"/>
    </source>
</evidence>
<dbReference type="Proteomes" id="UP000196640">
    <property type="component" value="Unassembled WGS sequence"/>
</dbReference>
<evidence type="ECO:0000313" key="8">
    <source>
        <dbReference type="Proteomes" id="UP000214673"/>
    </source>
</evidence>
<dbReference type="EMBL" id="NIPX01000003">
    <property type="protein sequence ID" value="OWJ85655.1"/>
    <property type="molecule type" value="Genomic_DNA"/>
</dbReference>
<comment type="caution">
    <text evidence="6">The sequence shown here is derived from an EMBL/GenBank/DDBJ whole genome shotgun (WGS) entry which is preliminary data.</text>
</comment>
<protein>
    <recommendedName>
        <fullName evidence="4">CENP-V/GFA domain-containing protein</fullName>
    </recommendedName>
</protein>
<sequence>MNGRCLCGHVSFTSRETPEGVVICRCADCRRWSGNAWASVSVPLEALEVRGTPVWYRSSVHAAAGFAAAAARRCSGKP</sequence>
<evidence type="ECO:0000313" key="6">
    <source>
        <dbReference type="EMBL" id="OWJ85655.1"/>
    </source>
</evidence>
<dbReference type="EMBL" id="NIPV01000016">
    <property type="protein sequence ID" value="OWJ77655.1"/>
    <property type="molecule type" value="Genomic_DNA"/>
</dbReference>
<keyword evidence="3" id="KW-0862">Zinc</keyword>
<dbReference type="Pfam" id="PF04828">
    <property type="entry name" value="GFA"/>
    <property type="match status" value="1"/>
</dbReference>
<keyword evidence="2" id="KW-0479">Metal-binding</keyword>
<dbReference type="Gene3D" id="3.90.1590.10">
    <property type="entry name" value="glutathione-dependent formaldehyde- activating enzyme (gfa)"/>
    <property type="match status" value="1"/>
</dbReference>
<reference evidence="7 8" key="1">
    <citation type="submission" date="2016-11" db="EMBL/GenBank/DDBJ databases">
        <title>Comparison of Traditional DNA-DNA Hybridization with In Silico Genomic Analysis.</title>
        <authorList>
            <person name="Nicholson A.C."/>
            <person name="Sammons S."/>
            <person name="Humrighouse B.W."/>
            <person name="Graziano J."/>
            <person name="Lasker B."/>
            <person name="Whitney A.M."/>
            <person name="Mcquiston J.R."/>
        </authorList>
    </citation>
    <scope>NUCLEOTIDE SEQUENCE [LARGE SCALE GENOMIC DNA]</scope>
    <source>
        <strain evidence="5 8">H1892</strain>
        <strain evidence="6 7">H2381</strain>
    </source>
</reference>
<dbReference type="GO" id="GO:0046872">
    <property type="term" value="F:metal ion binding"/>
    <property type="evidence" value="ECO:0007669"/>
    <property type="project" value="UniProtKB-KW"/>
</dbReference>